<evidence type="ECO:0000256" key="2">
    <source>
        <dbReference type="ARBA" id="ARBA00022763"/>
    </source>
</evidence>
<evidence type="ECO:0000256" key="7">
    <source>
        <dbReference type="ARBA" id="ARBA00044529"/>
    </source>
</evidence>
<dbReference type="GO" id="GO:0045027">
    <property type="term" value="F:DNA end binding"/>
    <property type="evidence" value="ECO:0007669"/>
    <property type="project" value="TreeGrafter"/>
</dbReference>
<keyword evidence="4" id="KW-0234">DNA repair</keyword>
<dbReference type="EMBL" id="CAJNOU010001031">
    <property type="protein sequence ID" value="CAF1138123.1"/>
    <property type="molecule type" value="Genomic_DNA"/>
</dbReference>
<dbReference type="InterPro" id="IPR038051">
    <property type="entry name" value="XRCC4-like_N_sf"/>
</dbReference>
<dbReference type="InterPro" id="IPR015381">
    <property type="entry name" value="XLF-like_N"/>
</dbReference>
<dbReference type="GO" id="GO:0006303">
    <property type="term" value="P:double-strand break repair via nonhomologous end joining"/>
    <property type="evidence" value="ECO:0007669"/>
    <property type="project" value="TreeGrafter"/>
</dbReference>
<dbReference type="Proteomes" id="UP000663889">
    <property type="component" value="Unassembled WGS sequence"/>
</dbReference>
<accession>A0A814RT27</accession>
<evidence type="ECO:0000256" key="8">
    <source>
        <dbReference type="SAM" id="MobiDB-lite"/>
    </source>
</evidence>
<feature type="compositionally biased region" description="Low complexity" evidence="8">
    <location>
        <begin position="303"/>
        <end position="338"/>
    </location>
</feature>
<dbReference type="PANTHER" id="PTHR32235">
    <property type="entry name" value="NON-HOMOLOGOUS END-JOINING FACTOR 1"/>
    <property type="match status" value="1"/>
</dbReference>
<comment type="caution">
    <text evidence="10">The sequence shown here is derived from an EMBL/GenBank/DDBJ whole genome shotgun (WGS) entry which is preliminary data.</text>
</comment>
<keyword evidence="5" id="KW-0539">Nucleus</keyword>
<evidence type="ECO:0000313" key="11">
    <source>
        <dbReference type="Proteomes" id="UP000663889"/>
    </source>
</evidence>
<feature type="compositionally biased region" description="Basic and acidic residues" evidence="8">
    <location>
        <begin position="345"/>
        <end position="368"/>
    </location>
</feature>
<comment type="similarity">
    <text evidence="6">Belongs to the XRCC4-XLF family. XLF subfamily.</text>
</comment>
<dbReference type="PANTHER" id="PTHR32235:SF1">
    <property type="entry name" value="NON-HOMOLOGOUS END-JOINING FACTOR 1"/>
    <property type="match status" value="1"/>
</dbReference>
<evidence type="ECO:0000256" key="1">
    <source>
        <dbReference type="ARBA" id="ARBA00004123"/>
    </source>
</evidence>
<protein>
    <recommendedName>
        <fullName evidence="7">Non-homologous end-joining factor 1</fullName>
    </recommendedName>
</protein>
<sequence>MSSLSDPFDQFSTNFRKTFSHQPCLVIDVTQSNLPPSPWSGNNNHNTQICCQPFFDSNTNGGRYEIAFYDNGYAYYEALDGEQFRARLERLNPQMEFQDLKKVLEKIKQIFEQSVTNRADNQITVQLVNDDVLVVEIKGLIKSSILFKYMFKCQRREGEFYEANYVRQIVYCLAERLIKSSILFKYMFKCQRREGEFYEANYVRQIVYCLAERKSRELELIKIIQAKDKELDDYRSQGTCQLQRSWLTTQPFDKDEFDKSTSGQVQQRHDDVLMHTLDLAFDREGKQLIEECLLRNEYRKQQRSSQTSHSSTTTKTSKKNISTQKRTSSRQQSGSSQQLNDDIVAAERRRHEELERKLQTDKEREQQIAKKKKRKFV</sequence>
<evidence type="ECO:0000256" key="6">
    <source>
        <dbReference type="ARBA" id="ARBA00025747"/>
    </source>
</evidence>
<comment type="subcellular location">
    <subcellularLocation>
        <location evidence="1">Nucleus</location>
    </subcellularLocation>
</comment>
<name>A0A814RT27_9BILA</name>
<feature type="domain" description="XLF-like N-terminal" evidence="9">
    <location>
        <begin position="40"/>
        <end position="155"/>
    </location>
</feature>
<dbReference type="GO" id="GO:0032807">
    <property type="term" value="C:DNA ligase IV complex"/>
    <property type="evidence" value="ECO:0007669"/>
    <property type="project" value="TreeGrafter"/>
</dbReference>
<dbReference type="Gene3D" id="2.170.210.10">
    <property type="entry name" value="DNA double-strand break repair and VJ recombination XRCC4, N-terminal"/>
    <property type="match status" value="1"/>
</dbReference>
<keyword evidence="2" id="KW-0227">DNA damage</keyword>
<dbReference type="AlphaFoldDB" id="A0A814RT27"/>
<dbReference type="Pfam" id="PF09302">
    <property type="entry name" value="XLF"/>
    <property type="match status" value="1"/>
</dbReference>
<dbReference type="InterPro" id="IPR052287">
    <property type="entry name" value="NHEJ_factor"/>
</dbReference>
<gene>
    <name evidence="10" type="ORF">SEV965_LOCUS17784</name>
</gene>
<evidence type="ECO:0000256" key="5">
    <source>
        <dbReference type="ARBA" id="ARBA00023242"/>
    </source>
</evidence>
<evidence type="ECO:0000256" key="4">
    <source>
        <dbReference type="ARBA" id="ARBA00023204"/>
    </source>
</evidence>
<evidence type="ECO:0000259" key="9">
    <source>
        <dbReference type="Pfam" id="PF09302"/>
    </source>
</evidence>
<reference evidence="10" key="1">
    <citation type="submission" date="2021-02" db="EMBL/GenBank/DDBJ databases">
        <authorList>
            <person name="Nowell W R."/>
        </authorList>
    </citation>
    <scope>NUCLEOTIDE SEQUENCE</scope>
</reference>
<dbReference type="Gene3D" id="1.10.287.450">
    <property type="entry name" value="Helix hairpin bin"/>
    <property type="match status" value="1"/>
</dbReference>
<proteinExistence type="inferred from homology"/>
<keyword evidence="3" id="KW-0238">DNA-binding</keyword>
<feature type="region of interest" description="Disordered" evidence="8">
    <location>
        <begin position="299"/>
        <end position="377"/>
    </location>
</feature>
<organism evidence="10 11">
    <name type="scientific">Rotaria sordida</name>
    <dbReference type="NCBI Taxonomy" id="392033"/>
    <lineage>
        <taxon>Eukaryota</taxon>
        <taxon>Metazoa</taxon>
        <taxon>Spiralia</taxon>
        <taxon>Gnathifera</taxon>
        <taxon>Rotifera</taxon>
        <taxon>Eurotatoria</taxon>
        <taxon>Bdelloidea</taxon>
        <taxon>Philodinida</taxon>
        <taxon>Philodinidae</taxon>
        <taxon>Rotaria</taxon>
    </lineage>
</organism>
<evidence type="ECO:0000313" key="10">
    <source>
        <dbReference type="EMBL" id="CAF1138123.1"/>
    </source>
</evidence>
<evidence type="ECO:0000256" key="3">
    <source>
        <dbReference type="ARBA" id="ARBA00023125"/>
    </source>
</evidence>